<dbReference type="SUPFAM" id="SSF88713">
    <property type="entry name" value="Glycoside hydrolase/deacetylase"/>
    <property type="match status" value="1"/>
</dbReference>
<dbReference type="Gene3D" id="3.20.20.370">
    <property type="entry name" value="Glycoside hydrolase/deacetylase"/>
    <property type="match status" value="1"/>
</dbReference>
<comment type="similarity">
    <text evidence="2">Belongs to the polysaccharide deacetylase family.</text>
</comment>
<dbReference type="GO" id="GO:0005975">
    <property type="term" value="P:carbohydrate metabolic process"/>
    <property type="evidence" value="ECO:0007669"/>
    <property type="project" value="InterPro"/>
</dbReference>
<evidence type="ECO:0000313" key="7">
    <source>
        <dbReference type="Proteomes" id="UP000294664"/>
    </source>
</evidence>
<organism evidence="6 7">
    <name type="scientific">Aquabacter spiritensis</name>
    <dbReference type="NCBI Taxonomy" id="933073"/>
    <lineage>
        <taxon>Bacteria</taxon>
        <taxon>Pseudomonadati</taxon>
        <taxon>Pseudomonadota</taxon>
        <taxon>Alphaproteobacteria</taxon>
        <taxon>Hyphomicrobiales</taxon>
        <taxon>Xanthobacteraceae</taxon>
        <taxon>Aquabacter</taxon>
    </lineage>
</organism>
<evidence type="ECO:0000256" key="4">
    <source>
        <dbReference type="ARBA" id="ARBA00032976"/>
    </source>
</evidence>
<dbReference type="GO" id="GO:0016810">
    <property type="term" value="F:hydrolase activity, acting on carbon-nitrogen (but not peptide) bonds"/>
    <property type="evidence" value="ECO:0007669"/>
    <property type="project" value="InterPro"/>
</dbReference>
<evidence type="ECO:0000313" key="6">
    <source>
        <dbReference type="EMBL" id="TCT01069.1"/>
    </source>
</evidence>
<dbReference type="InterPro" id="IPR011330">
    <property type="entry name" value="Glyco_hydro/deAcase_b/a-brl"/>
</dbReference>
<evidence type="ECO:0000259" key="5">
    <source>
        <dbReference type="Pfam" id="PF01522"/>
    </source>
</evidence>
<gene>
    <name evidence="6" type="ORF">EDC64_11939</name>
</gene>
<evidence type="ECO:0000256" key="1">
    <source>
        <dbReference type="ARBA" id="ARBA00003236"/>
    </source>
</evidence>
<dbReference type="Pfam" id="PF01522">
    <property type="entry name" value="Polysacc_deac_1"/>
    <property type="match status" value="1"/>
</dbReference>
<sequence length="296" mass="34167">MSMEPKDRAPYSAIVDRPPLKLPGSARVVLWTIVNLEVWDIGRPMARQIIPPPTGQVLLPDVPNWSWHEYGMRVGAWRFFKLYERLGIRPTLSINARVCEAYERVAKQALDAGWEFMGHAYDQMPMHKHDDPRDMIFRSMDILEKFTGKRPRGWLGPGLTQLLDTPEILVEAGVKYIGDWVWDDEPATIQTAKGPLVTLPYTVEHNDIPMMAVHHHESDYWFTRFKDAIDRLHQEGAERPKVLAVAIHPYISGQPHRIKYLEAIYDYAQSLGDVLLWNGDELLDWYQGERAKGYPV</sequence>
<dbReference type="Proteomes" id="UP000294664">
    <property type="component" value="Unassembled WGS sequence"/>
</dbReference>
<keyword evidence="7" id="KW-1185">Reference proteome</keyword>
<proteinExistence type="inferred from homology"/>
<protein>
    <recommendedName>
        <fullName evidence="3">Chitooligosaccharide deacetylase</fullName>
    </recommendedName>
    <alternativeName>
        <fullName evidence="4">Nodulation protein B</fullName>
    </alternativeName>
</protein>
<dbReference type="PANTHER" id="PTHR43123">
    <property type="entry name" value="POLYSACCHARIDE DEACETYLASE-RELATED"/>
    <property type="match status" value="1"/>
</dbReference>
<evidence type="ECO:0000256" key="3">
    <source>
        <dbReference type="ARBA" id="ARBA00020071"/>
    </source>
</evidence>
<name>A0A4R3LNP1_9HYPH</name>
<dbReference type="RefSeq" id="WP_132035494.1">
    <property type="nucleotide sequence ID" value="NZ_SMAI01000019.1"/>
</dbReference>
<comment type="caution">
    <text evidence="6">The sequence shown here is derived from an EMBL/GenBank/DDBJ whole genome shotgun (WGS) entry which is preliminary data.</text>
</comment>
<evidence type="ECO:0000256" key="2">
    <source>
        <dbReference type="ARBA" id="ARBA00010973"/>
    </source>
</evidence>
<dbReference type="InterPro" id="IPR002509">
    <property type="entry name" value="NODB_dom"/>
</dbReference>
<dbReference type="EMBL" id="SMAI01000019">
    <property type="protein sequence ID" value="TCT01069.1"/>
    <property type="molecule type" value="Genomic_DNA"/>
</dbReference>
<feature type="domain" description="NodB homology" evidence="5">
    <location>
        <begin position="75"/>
        <end position="176"/>
    </location>
</feature>
<dbReference type="CDD" id="cd10979">
    <property type="entry name" value="CE4_PuuE_like"/>
    <property type="match status" value="1"/>
</dbReference>
<accession>A0A4R3LNP1</accession>
<dbReference type="OrthoDB" id="9787041at2"/>
<comment type="function">
    <text evidence="1">Is involved in generating a small heat-stable compound (Nod), an acylated oligomer of N-acetylglucosamine, that stimulates mitosis in various plant protoplasts.</text>
</comment>
<dbReference type="AlphaFoldDB" id="A0A4R3LNP1"/>
<dbReference type="PANTHER" id="PTHR43123:SF4">
    <property type="entry name" value="POLYSACCHARIDE DEACETYLASE"/>
    <property type="match status" value="1"/>
</dbReference>
<reference evidence="6 7" key="1">
    <citation type="submission" date="2019-03" db="EMBL/GenBank/DDBJ databases">
        <title>Genomic Encyclopedia of Type Strains, Phase IV (KMG-IV): sequencing the most valuable type-strain genomes for metagenomic binning, comparative biology and taxonomic classification.</title>
        <authorList>
            <person name="Goeker M."/>
        </authorList>
    </citation>
    <scope>NUCLEOTIDE SEQUENCE [LARGE SCALE GENOMIC DNA]</scope>
    <source>
        <strain evidence="6 7">DSM 9035</strain>
    </source>
</reference>